<dbReference type="CDD" id="cd07377">
    <property type="entry name" value="WHTH_GntR"/>
    <property type="match status" value="1"/>
</dbReference>
<feature type="domain" description="HTH gntR-type" evidence="4">
    <location>
        <begin position="22"/>
        <end position="90"/>
    </location>
</feature>
<gene>
    <name evidence="5" type="ORF">G8770_11465</name>
</gene>
<dbReference type="Proteomes" id="UP000787472">
    <property type="component" value="Unassembled WGS sequence"/>
</dbReference>
<keyword evidence="3" id="KW-0804">Transcription</keyword>
<dbReference type="SUPFAM" id="SSF64288">
    <property type="entry name" value="Chorismate lyase-like"/>
    <property type="match status" value="1"/>
</dbReference>
<organism evidence="5 6">
    <name type="scientific">Pseudomaricurvus hydrocarbonicus</name>
    <dbReference type="NCBI Taxonomy" id="1470433"/>
    <lineage>
        <taxon>Bacteria</taxon>
        <taxon>Pseudomonadati</taxon>
        <taxon>Pseudomonadota</taxon>
        <taxon>Gammaproteobacteria</taxon>
        <taxon>Cellvibrionales</taxon>
        <taxon>Cellvibrionaceae</taxon>
        <taxon>Pseudomaricurvus</taxon>
    </lineage>
</organism>
<evidence type="ECO:0000256" key="1">
    <source>
        <dbReference type="ARBA" id="ARBA00023015"/>
    </source>
</evidence>
<dbReference type="PANTHER" id="PTHR44846">
    <property type="entry name" value="MANNOSYL-D-GLYCERATE TRANSPORT/METABOLISM SYSTEM REPRESSOR MNGR-RELATED"/>
    <property type="match status" value="1"/>
</dbReference>
<dbReference type="PROSITE" id="PS50949">
    <property type="entry name" value="HTH_GNTR"/>
    <property type="match status" value="1"/>
</dbReference>
<dbReference type="Pfam" id="PF00392">
    <property type="entry name" value="GntR"/>
    <property type="match status" value="1"/>
</dbReference>
<dbReference type="GO" id="GO:0045892">
    <property type="term" value="P:negative regulation of DNA-templated transcription"/>
    <property type="evidence" value="ECO:0007669"/>
    <property type="project" value="TreeGrafter"/>
</dbReference>
<dbReference type="SMART" id="SM00345">
    <property type="entry name" value="HTH_GNTR"/>
    <property type="match status" value="1"/>
</dbReference>
<dbReference type="Pfam" id="PF07702">
    <property type="entry name" value="UTRA"/>
    <property type="match status" value="1"/>
</dbReference>
<dbReference type="InterPro" id="IPR028978">
    <property type="entry name" value="Chorismate_lyase_/UTRA_dom_sf"/>
</dbReference>
<dbReference type="SMART" id="SM00866">
    <property type="entry name" value="UTRA"/>
    <property type="match status" value="1"/>
</dbReference>
<keyword evidence="2" id="KW-0238">DNA-binding</keyword>
<evidence type="ECO:0000313" key="6">
    <source>
        <dbReference type="Proteomes" id="UP000787472"/>
    </source>
</evidence>
<evidence type="ECO:0000259" key="4">
    <source>
        <dbReference type="PROSITE" id="PS50949"/>
    </source>
</evidence>
<dbReference type="EMBL" id="JAAONZ010000007">
    <property type="protein sequence ID" value="NHO66165.1"/>
    <property type="molecule type" value="Genomic_DNA"/>
</dbReference>
<evidence type="ECO:0000256" key="3">
    <source>
        <dbReference type="ARBA" id="ARBA00023163"/>
    </source>
</evidence>
<sequence length="260" mass="28616">MTERVSSSNKGERAADSAKPVGPLYVQVSNTLKDEIVNGVHPVGSTLPTEDALCERFSVSRYTVREALRLLRDGGLVASRQGAGTVVIPPSSSSSDIHQVMSINDLVDFATGTRFVIESTKMISIDARLASRTNLPVDSHWLEVRGYRQSEAMDTPVCWTEYYINRAYAAVGRLLQRHTGPIFPLIEDLFGVNVAEVHQQISATLLEPELARALDVEANSAALEVRRIYKAAGAEIAQVTINTHPASRFQHSMTMRRVRV</sequence>
<dbReference type="AlphaFoldDB" id="A0A9E5JX75"/>
<dbReference type="Gene3D" id="1.10.10.10">
    <property type="entry name" value="Winged helix-like DNA-binding domain superfamily/Winged helix DNA-binding domain"/>
    <property type="match status" value="1"/>
</dbReference>
<dbReference type="InterPro" id="IPR036388">
    <property type="entry name" value="WH-like_DNA-bd_sf"/>
</dbReference>
<dbReference type="InterPro" id="IPR011663">
    <property type="entry name" value="UTRA"/>
</dbReference>
<name>A0A9E5JX75_9GAMM</name>
<comment type="caution">
    <text evidence="5">The sequence shown here is derived from an EMBL/GenBank/DDBJ whole genome shotgun (WGS) entry which is preliminary data.</text>
</comment>
<dbReference type="Gene3D" id="3.40.1410.10">
    <property type="entry name" value="Chorismate lyase-like"/>
    <property type="match status" value="1"/>
</dbReference>
<dbReference type="GO" id="GO:0003700">
    <property type="term" value="F:DNA-binding transcription factor activity"/>
    <property type="evidence" value="ECO:0007669"/>
    <property type="project" value="InterPro"/>
</dbReference>
<dbReference type="InterPro" id="IPR000524">
    <property type="entry name" value="Tscrpt_reg_HTH_GntR"/>
</dbReference>
<proteinExistence type="predicted"/>
<evidence type="ECO:0000256" key="2">
    <source>
        <dbReference type="ARBA" id="ARBA00023125"/>
    </source>
</evidence>
<accession>A0A9E5JX75</accession>
<dbReference type="PANTHER" id="PTHR44846:SF1">
    <property type="entry name" value="MANNOSYL-D-GLYCERATE TRANSPORT_METABOLISM SYSTEM REPRESSOR MNGR-RELATED"/>
    <property type="match status" value="1"/>
</dbReference>
<dbReference type="SUPFAM" id="SSF46785">
    <property type="entry name" value="Winged helix' DNA-binding domain"/>
    <property type="match status" value="1"/>
</dbReference>
<keyword evidence="1" id="KW-0805">Transcription regulation</keyword>
<protein>
    <submittedName>
        <fullName evidence="5">GntR family transcriptional regulator</fullName>
    </submittedName>
</protein>
<dbReference type="PRINTS" id="PR00035">
    <property type="entry name" value="HTHGNTR"/>
</dbReference>
<keyword evidence="6" id="KW-1185">Reference proteome</keyword>
<dbReference type="GO" id="GO:0003677">
    <property type="term" value="F:DNA binding"/>
    <property type="evidence" value="ECO:0007669"/>
    <property type="project" value="UniProtKB-KW"/>
</dbReference>
<evidence type="ECO:0000313" key="5">
    <source>
        <dbReference type="EMBL" id="NHO66165.1"/>
    </source>
</evidence>
<dbReference type="InterPro" id="IPR036390">
    <property type="entry name" value="WH_DNA-bd_sf"/>
</dbReference>
<reference evidence="5" key="1">
    <citation type="submission" date="2020-03" db="EMBL/GenBank/DDBJ databases">
        <authorList>
            <person name="Guo F."/>
        </authorList>
    </citation>
    <scope>NUCLEOTIDE SEQUENCE</scope>
    <source>
        <strain evidence="5">JCM 30134</strain>
    </source>
</reference>
<dbReference type="InterPro" id="IPR050679">
    <property type="entry name" value="Bact_HTH_transcr_reg"/>
</dbReference>